<dbReference type="PATRIC" id="fig|1114972.6.peg.684"/>
<protein>
    <submittedName>
        <fullName evidence="1">Uncharacterized protein</fullName>
    </submittedName>
</protein>
<organism evidence="1 2">
    <name type="scientific">Furfurilactobacillus rossiae DSM 15814</name>
    <dbReference type="NCBI Taxonomy" id="1114972"/>
    <lineage>
        <taxon>Bacteria</taxon>
        <taxon>Bacillati</taxon>
        <taxon>Bacillota</taxon>
        <taxon>Bacilli</taxon>
        <taxon>Lactobacillales</taxon>
        <taxon>Lactobacillaceae</taxon>
        <taxon>Furfurilactobacillus</taxon>
    </lineage>
</organism>
<proteinExistence type="predicted"/>
<name>A0A0R1RAB4_9LACO</name>
<evidence type="ECO:0000313" key="2">
    <source>
        <dbReference type="Proteomes" id="UP000051999"/>
    </source>
</evidence>
<keyword evidence="2" id="KW-1185">Reference proteome</keyword>
<gene>
    <name evidence="1" type="ORF">FD35_GL000685</name>
</gene>
<accession>A0A0R1RAB4</accession>
<comment type="caution">
    <text evidence="1">The sequence shown here is derived from an EMBL/GenBank/DDBJ whole genome shotgun (WGS) entry which is preliminary data.</text>
</comment>
<dbReference type="EMBL" id="AZFF01000012">
    <property type="protein sequence ID" value="KRL53983.1"/>
    <property type="molecule type" value="Genomic_DNA"/>
</dbReference>
<reference evidence="1 2" key="1">
    <citation type="journal article" date="2015" name="Genome Announc.">
        <title>Expanding the biotechnology potential of lactobacilli through comparative genomics of 213 strains and associated genera.</title>
        <authorList>
            <person name="Sun Z."/>
            <person name="Harris H.M."/>
            <person name="McCann A."/>
            <person name="Guo C."/>
            <person name="Argimon S."/>
            <person name="Zhang W."/>
            <person name="Yang X."/>
            <person name="Jeffery I.B."/>
            <person name="Cooney J.C."/>
            <person name="Kagawa T.F."/>
            <person name="Liu W."/>
            <person name="Song Y."/>
            <person name="Salvetti E."/>
            <person name="Wrobel A."/>
            <person name="Rasinkangas P."/>
            <person name="Parkhill J."/>
            <person name="Rea M.C."/>
            <person name="O'Sullivan O."/>
            <person name="Ritari J."/>
            <person name="Douillard F.P."/>
            <person name="Paul Ross R."/>
            <person name="Yang R."/>
            <person name="Briner A.E."/>
            <person name="Felis G.E."/>
            <person name="de Vos W.M."/>
            <person name="Barrangou R."/>
            <person name="Klaenhammer T.R."/>
            <person name="Caufield P.W."/>
            <person name="Cui Y."/>
            <person name="Zhang H."/>
            <person name="O'Toole P.W."/>
        </authorList>
    </citation>
    <scope>NUCLEOTIDE SEQUENCE [LARGE SCALE GENOMIC DNA]</scope>
    <source>
        <strain evidence="1 2">DSM 15814</strain>
    </source>
</reference>
<evidence type="ECO:0000313" key="1">
    <source>
        <dbReference type="EMBL" id="KRL53983.1"/>
    </source>
</evidence>
<sequence length="56" mass="6351">MNNRLGEIDATTQKILSAIDGLKYVQLLSDTKKTYSLRDQMVLEKQALQAFCTTLM</sequence>
<dbReference type="AlphaFoldDB" id="A0A0R1RAB4"/>
<dbReference type="Proteomes" id="UP000051999">
    <property type="component" value="Unassembled WGS sequence"/>
</dbReference>